<dbReference type="PROSITE" id="PS51473">
    <property type="entry name" value="GNK2"/>
    <property type="match status" value="1"/>
</dbReference>
<name>A0AAV2FKE1_9ROSI</name>
<gene>
    <name evidence="5" type="ORF">LTRI10_LOCUS38402</name>
</gene>
<keyword evidence="2" id="KW-0677">Repeat</keyword>
<keyword evidence="6" id="KW-1185">Reference proteome</keyword>
<dbReference type="InterPro" id="IPR038408">
    <property type="entry name" value="GNK2_sf"/>
</dbReference>
<evidence type="ECO:0000313" key="6">
    <source>
        <dbReference type="Proteomes" id="UP001497516"/>
    </source>
</evidence>
<reference evidence="5 6" key="1">
    <citation type="submission" date="2024-04" db="EMBL/GenBank/DDBJ databases">
        <authorList>
            <person name="Fracassetti M."/>
        </authorList>
    </citation>
    <scope>NUCLEOTIDE SEQUENCE [LARGE SCALE GENOMIC DNA]</scope>
</reference>
<evidence type="ECO:0000313" key="5">
    <source>
        <dbReference type="EMBL" id="CAL1398153.1"/>
    </source>
</evidence>
<evidence type="ECO:0000256" key="3">
    <source>
        <dbReference type="SAM" id="SignalP"/>
    </source>
</evidence>
<sequence>MAVHIFPAAAALVVGLLLAGDLGAGGVQYCSLIPATIDPFFPTYVDSLLDELVVNTPNKDADASSGDTRFASMFPLMDGNGGARGEATCYSGVTGDSCKQCLTEARPYVSQCRNYTTGGAKYDGRCIIQFWELSP</sequence>
<keyword evidence="1 3" id="KW-0732">Signal</keyword>
<feature type="chain" id="PRO_5043808092" description="Gnk2-homologous domain-containing protein" evidence="3">
    <location>
        <begin position="20"/>
        <end position="135"/>
    </location>
</feature>
<evidence type="ECO:0000256" key="2">
    <source>
        <dbReference type="ARBA" id="ARBA00022737"/>
    </source>
</evidence>
<dbReference type="Gene3D" id="3.30.430.20">
    <property type="entry name" value="Gnk2 domain, C-X8-C-X2-C motif"/>
    <property type="match status" value="1"/>
</dbReference>
<dbReference type="InterPro" id="IPR002902">
    <property type="entry name" value="GNK2"/>
</dbReference>
<dbReference type="AlphaFoldDB" id="A0AAV2FKE1"/>
<organism evidence="5 6">
    <name type="scientific">Linum trigynum</name>
    <dbReference type="NCBI Taxonomy" id="586398"/>
    <lineage>
        <taxon>Eukaryota</taxon>
        <taxon>Viridiplantae</taxon>
        <taxon>Streptophyta</taxon>
        <taxon>Embryophyta</taxon>
        <taxon>Tracheophyta</taxon>
        <taxon>Spermatophyta</taxon>
        <taxon>Magnoliopsida</taxon>
        <taxon>eudicotyledons</taxon>
        <taxon>Gunneridae</taxon>
        <taxon>Pentapetalae</taxon>
        <taxon>rosids</taxon>
        <taxon>fabids</taxon>
        <taxon>Malpighiales</taxon>
        <taxon>Linaceae</taxon>
        <taxon>Linum</taxon>
    </lineage>
</organism>
<evidence type="ECO:0000259" key="4">
    <source>
        <dbReference type="PROSITE" id="PS51473"/>
    </source>
</evidence>
<feature type="domain" description="Gnk2-homologous" evidence="4">
    <location>
        <begin position="23"/>
        <end position="135"/>
    </location>
</feature>
<proteinExistence type="predicted"/>
<accession>A0AAV2FKE1</accession>
<dbReference type="Proteomes" id="UP001497516">
    <property type="component" value="Chromosome 6"/>
</dbReference>
<dbReference type="EMBL" id="OZ034819">
    <property type="protein sequence ID" value="CAL1398153.1"/>
    <property type="molecule type" value="Genomic_DNA"/>
</dbReference>
<evidence type="ECO:0000256" key="1">
    <source>
        <dbReference type="ARBA" id="ARBA00022729"/>
    </source>
</evidence>
<feature type="signal peptide" evidence="3">
    <location>
        <begin position="1"/>
        <end position="19"/>
    </location>
</feature>
<protein>
    <recommendedName>
        <fullName evidence="4">Gnk2-homologous domain-containing protein</fullName>
    </recommendedName>
</protein>